<dbReference type="InterPro" id="IPR017475">
    <property type="entry name" value="EPS_sugar_tfrase"/>
</dbReference>
<dbReference type="EMBL" id="CP015079">
    <property type="protein sequence ID" value="ANH36542.1"/>
    <property type="molecule type" value="Genomic_DNA"/>
</dbReference>
<feature type="transmembrane region" description="Helical" evidence="7">
    <location>
        <begin position="37"/>
        <end position="54"/>
    </location>
</feature>
<name>A0A1A9GFW7_9ACTN</name>
<feature type="transmembrane region" description="Helical" evidence="7">
    <location>
        <begin position="60"/>
        <end position="81"/>
    </location>
</feature>
<evidence type="ECO:0000256" key="1">
    <source>
        <dbReference type="ARBA" id="ARBA00004141"/>
    </source>
</evidence>
<dbReference type="EC" id="2.-.-.-" evidence="9"/>
<keyword evidence="5 7" id="KW-1133">Transmembrane helix</keyword>
<dbReference type="PANTHER" id="PTHR30576:SF10">
    <property type="entry name" value="SLL5057 PROTEIN"/>
    <property type="match status" value="1"/>
</dbReference>
<keyword evidence="3 9" id="KW-0808">Transferase</keyword>
<feature type="domain" description="Bacterial sugar transferase" evidence="8">
    <location>
        <begin position="279"/>
        <end position="466"/>
    </location>
</feature>
<feature type="transmembrane region" description="Helical" evidence="7">
    <location>
        <begin position="93"/>
        <end position="117"/>
    </location>
</feature>
<dbReference type="PATRIC" id="fig|1300347.3.peg.90"/>
<evidence type="ECO:0000259" key="8">
    <source>
        <dbReference type="Pfam" id="PF02397"/>
    </source>
</evidence>
<evidence type="ECO:0000313" key="10">
    <source>
        <dbReference type="Proteomes" id="UP000077868"/>
    </source>
</evidence>
<dbReference type="AlphaFoldDB" id="A0A1A9GFW7"/>
<evidence type="ECO:0000256" key="6">
    <source>
        <dbReference type="ARBA" id="ARBA00023136"/>
    </source>
</evidence>
<dbReference type="NCBIfam" id="TIGR03025">
    <property type="entry name" value="EPS_sugtrans"/>
    <property type="match status" value="1"/>
</dbReference>
<dbReference type="PANTHER" id="PTHR30576">
    <property type="entry name" value="COLANIC BIOSYNTHESIS UDP-GLUCOSE LIPID CARRIER TRANSFERASE"/>
    <property type="match status" value="1"/>
</dbReference>
<evidence type="ECO:0000256" key="3">
    <source>
        <dbReference type="ARBA" id="ARBA00022679"/>
    </source>
</evidence>
<organism evidence="9 10">
    <name type="scientific">Nocardioides dokdonensis FR1436</name>
    <dbReference type="NCBI Taxonomy" id="1300347"/>
    <lineage>
        <taxon>Bacteria</taxon>
        <taxon>Bacillati</taxon>
        <taxon>Actinomycetota</taxon>
        <taxon>Actinomycetes</taxon>
        <taxon>Propionibacteriales</taxon>
        <taxon>Nocardioidaceae</taxon>
        <taxon>Nocardioides</taxon>
    </lineage>
</organism>
<reference evidence="9 10" key="1">
    <citation type="submission" date="2016-03" db="EMBL/GenBank/DDBJ databases">
        <title>Complete genome sequence of a soil Actinobacterium, Nocardioides dokdonensis FR1436.</title>
        <authorList>
            <person name="Kwon S.-K."/>
            <person name="Kim K."/>
            <person name="Kim J.F."/>
        </authorList>
    </citation>
    <scope>NUCLEOTIDE SEQUENCE [LARGE SCALE GENOMIC DNA]</scope>
    <source>
        <strain evidence="9 10">FR1436</strain>
    </source>
</reference>
<comment type="subcellular location">
    <subcellularLocation>
        <location evidence="1">Membrane</location>
        <topology evidence="1">Multi-pass membrane protein</topology>
    </subcellularLocation>
</comment>
<evidence type="ECO:0000256" key="4">
    <source>
        <dbReference type="ARBA" id="ARBA00022692"/>
    </source>
</evidence>
<keyword evidence="4 7" id="KW-0812">Transmembrane</keyword>
<gene>
    <name evidence="9" type="primary">epsL</name>
    <name evidence="9" type="ORF">I601_0088</name>
</gene>
<dbReference type="KEGG" id="ndk:I601_0088"/>
<dbReference type="InterPro" id="IPR003362">
    <property type="entry name" value="Bact_transf"/>
</dbReference>
<feature type="transmembrane region" description="Helical" evidence="7">
    <location>
        <begin position="285"/>
        <end position="305"/>
    </location>
</feature>
<dbReference type="STRING" id="1300347.I601_0088"/>
<protein>
    <submittedName>
        <fullName evidence="9">Putative sugar transferase EpsL</fullName>
        <ecNumber evidence="9">2.-.-.-</ecNumber>
    </submittedName>
</protein>
<keyword evidence="10" id="KW-1185">Reference proteome</keyword>
<sequence>MGGNMSAFAFRSPHVAPEVEHQPTHAAVPVRRRRWQLLLAADALGATVAGWMLLPGDLVPGPTLIVAFALVWIVLLGAARSYDPRPVPTRGDLARFALAGIHLVAVGGVLNGITTLTLPSDDLVAASAAVVVGSGGMRYASSLRSPRPTRVVLVGHRRPVRRLVDELQASAQVVVVGVCVAGPKGCSGFVLPTAPGFTSVAALARTHQADCVVALPCRHLDPTSLRRLGWLLERDQVDLLIGPGLHGVDSGRAALRRTGDLSLLYVRHADLTGPRRVVKQLWERGASAAALMVLAPLLLVLAVLVRLESPGPAFFHQPRVGRDGAVFSIHKLRTMHVDAEEQKDALHASNDSDGVLFKMRQDPRVTRLGRWLRRTSLDELPQLINVVRGEMALVGPRPPLPGEVTAYDEDAMRRLAVRPGITGLWQVSGRSDLPWAATVRLDSRYVDNWSLRLDAWILLRTVPAVLRSRGAY</sequence>
<dbReference type="Pfam" id="PF02397">
    <property type="entry name" value="Bac_transf"/>
    <property type="match status" value="1"/>
</dbReference>
<dbReference type="Proteomes" id="UP000077868">
    <property type="component" value="Chromosome"/>
</dbReference>
<dbReference type="GO" id="GO:0016020">
    <property type="term" value="C:membrane"/>
    <property type="evidence" value="ECO:0007669"/>
    <property type="project" value="UniProtKB-SubCell"/>
</dbReference>
<feature type="transmembrane region" description="Helical" evidence="7">
    <location>
        <begin position="123"/>
        <end position="140"/>
    </location>
</feature>
<evidence type="ECO:0000256" key="7">
    <source>
        <dbReference type="SAM" id="Phobius"/>
    </source>
</evidence>
<accession>A0A1A9GFW7</accession>
<comment type="similarity">
    <text evidence="2">Belongs to the bacterial sugar transferase family.</text>
</comment>
<evidence type="ECO:0000256" key="2">
    <source>
        <dbReference type="ARBA" id="ARBA00006464"/>
    </source>
</evidence>
<keyword evidence="6 7" id="KW-0472">Membrane</keyword>
<dbReference type="GO" id="GO:0016780">
    <property type="term" value="F:phosphotransferase activity, for other substituted phosphate groups"/>
    <property type="evidence" value="ECO:0007669"/>
    <property type="project" value="TreeGrafter"/>
</dbReference>
<proteinExistence type="inferred from homology"/>
<evidence type="ECO:0000256" key="5">
    <source>
        <dbReference type="ARBA" id="ARBA00022989"/>
    </source>
</evidence>
<evidence type="ECO:0000313" key="9">
    <source>
        <dbReference type="EMBL" id="ANH36542.1"/>
    </source>
</evidence>